<evidence type="ECO:0000313" key="2">
    <source>
        <dbReference type="Proteomes" id="UP000726170"/>
    </source>
</evidence>
<organism evidence="1 2">
    <name type="scientific">Clostridium mobile</name>
    <dbReference type="NCBI Taxonomy" id="2841512"/>
    <lineage>
        <taxon>Bacteria</taxon>
        <taxon>Bacillati</taxon>
        <taxon>Bacillota</taxon>
        <taxon>Clostridia</taxon>
        <taxon>Eubacteriales</taxon>
        <taxon>Clostridiaceae</taxon>
        <taxon>Clostridium</taxon>
    </lineage>
</organism>
<keyword evidence="2" id="KW-1185">Reference proteome</keyword>
<proteinExistence type="predicted"/>
<accession>A0ABS6EL60</accession>
<name>A0ABS6EL60_9CLOT</name>
<sequence length="78" mass="8814">MINSSSNNNIYATIVEEDKAIVSINSNYNETGTNLTVSFNILDKEYVEKNPAIIQDQLNQFLEELRDKLKGVGYDVTI</sequence>
<protein>
    <submittedName>
        <fullName evidence="1">Uncharacterized protein</fullName>
    </submittedName>
</protein>
<evidence type="ECO:0000313" key="1">
    <source>
        <dbReference type="EMBL" id="MBU5485955.1"/>
    </source>
</evidence>
<comment type="caution">
    <text evidence="1">The sequence shown here is derived from an EMBL/GenBank/DDBJ whole genome shotgun (WGS) entry which is preliminary data.</text>
</comment>
<gene>
    <name evidence="1" type="ORF">KQI86_16665</name>
</gene>
<dbReference type="RefSeq" id="WP_216440552.1">
    <property type="nucleotide sequence ID" value="NZ_JAHLQF010000004.1"/>
</dbReference>
<reference evidence="1 2" key="1">
    <citation type="submission" date="2021-06" db="EMBL/GenBank/DDBJ databases">
        <authorList>
            <person name="Sun Q."/>
            <person name="Li D."/>
        </authorList>
    </citation>
    <scope>NUCLEOTIDE SEQUENCE [LARGE SCALE GENOMIC DNA]</scope>
    <source>
        <strain evidence="1 2">MSJ-11</strain>
    </source>
</reference>
<dbReference type="Proteomes" id="UP000726170">
    <property type="component" value="Unassembled WGS sequence"/>
</dbReference>
<dbReference type="EMBL" id="JAHLQF010000004">
    <property type="protein sequence ID" value="MBU5485955.1"/>
    <property type="molecule type" value="Genomic_DNA"/>
</dbReference>